<dbReference type="AlphaFoldDB" id="A0A5N6L617"/>
<evidence type="ECO:0000256" key="1">
    <source>
        <dbReference type="ARBA" id="ARBA00010607"/>
    </source>
</evidence>
<evidence type="ECO:0000313" key="2">
    <source>
        <dbReference type="EMBL" id="KAC0432388.1"/>
    </source>
</evidence>
<dbReference type="Pfam" id="PF00314">
    <property type="entry name" value="Thaumatin"/>
    <property type="match status" value="1"/>
</dbReference>
<gene>
    <name evidence="2" type="ORF">FH972_027104</name>
</gene>
<reference evidence="2 3" key="1">
    <citation type="submission" date="2019-06" db="EMBL/GenBank/DDBJ databases">
        <title>A chromosomal-level reference genome of Carpinus fangiana (Coryloideae, Betulaceae).</title>
        <authorList>
            <person name="Yang X."/>
            <person name="Wang Z."/>
            <person name="Zhang L."/>
            <person name="Hao G."/>
            <person name="Liu J."/>
            <person name="Yang Y."/>
        </authorList>
    </citation>
    <scope>NUCLEOTIDE SEQUENCE [LARGE SCALE GENOMIC DNA]</scope>
    <source>
        <strain evidence="2">Cfa_2016G</strain>
        <tissue evidence="2">Leaf</tissue>
    </source>
</reference>
<comment type="caution">
    <text evidence="2">The sequence shown here is derived from an EMBL/GenBank/DDBJ whole genome shotgun (WGS) entry which is preliminary data.</text>
</comment>
<name>A0A5N6L617_9ROSI</name>
<dbReference type="SUPFAM" id="SSF49870">
    <property type="entry name" value="Osmotin, thaumatin-like protein"/>
    <property type="match status" value="1"/>
</dbReference>
<evidence type="ECO:0000313" key="3">
    <source>
        <dbReference type="Proteomes" id="UP000327013"/>
    </source>
</evidence>
<proteinExistence type="inferred from homology"/>
<keyword evidence="3" id="KW-1185">Reference proteome</keyword>
<sequence>MYTSTTRTNGATRDGLLPGPQSAMLILSVVQKLYTYFQCLINGPVASGLGPSAASMPLITFHMKQGTVALASKSAKTHHSLYLLSKNNHNLNHGHNVPVRIEPEGGSLVDGTGPCHVVDCIGDIASVCPSPLVAKNMDGKYIECNSACDVLKDPGACQPNEYSKTFKQASIRTSPHLSR</sequence>
<comment type="similarity">
    <text evidence="1">Belongs to the thaumatin family.</text>
</comment>
<dbReference type="SMART" id="SM00205">
    <property type="entry name" value="THN"/>
    <property type="match status" value="1"/>
</dbReference>
<dbReference type="InterPro" id="IPR037176">
    <property type="entry name" value="Osmotin/thaumatin-like_sf"/>
</dbReference>
<dbReference type="Proteomes" id="UP000327013">
    <property type="component" value="Unassembled WGS sequence"/>
</dbReference>
<protein>
    <submittedName>
        <fullName evidence="2">Uncharacterized protein</fullName>
    </submittedName>
</protein>
<dbReference type="EMBL" id="VIBQ01000369">
    <property type="protein sequence ID" value="KAC0432388.1"/>
    <property type="molecule type" value="Genomic_DNA"/>
</dbReference>
<dbReference type="InterPro" id="IPR001938">
    <property type="entry name" value="Thaumatin"/>
</dbReference>
<dbReference type="PROSITE" id="PS51367">
    <property type="entry name" value="THAUMATIN_2"/>
    <property type="match status" value="1"/>
</dbReference>
<organism evidence="2 3">
    <name type="scientific">Carpinus fangiana</name>
    <dbReference type="NCBI Taxonomy" id="176857"/>
    <lineage>
        <taxon>Eukaryota</taxon>
        <taxon>Viridiplantae</taxon>
        <taxon>Streptophyta</taxon>
        <taxon>Embryophyta</taxon>
        <taxon>Tracheophyta</taxon>
        <taxon>Spermatophyta</taxon>
        <taxon>Magnoliopsida</taxon>
        <taxon>eudicotyledons</taxon>
        <taxon>Gunneridae</taxon>
        <taxon>Pentapetalae</taxon>
        <taxon>rosids</taxon>
        <taxon>fabids</taxon>
        <taxon>Fagales</taxon>
        <taxon>Betulaceae</taxon>
        <taxon>Carpinus</taxon>
    </lineage>
</organism>
<accession>A0A5N6L617</accession>
<dbReference type="OrthoDB" id="430315at2759"/>
<dbReference type="Gene3D" id="2.60.110.10">
    <property type="entry name" value="Thaumatin"/>
    <property type="match status" value="1"/>
</dbReference>